<protein>
    <recommendedName>
        <fullName evidence="1">BTB domain-containing protein</fullName>
    </recommendedName>
</protein>
<sequence>MAPVPSKPWTLCGELEIKAFPQVLTMLGKPPDQPWVKNRDSIREIVSSDFLVVDQYRFGLVVSFQWGDGDKAKGSSNLAISLWRLDDALQITCSVDIKIQLVNKQGSLTKTNQSTKTPMESGTFDGWWWNGVTLDEILAPSNGWLHCGALRIACELSIQPTESKAHPLRGIPSNPSVRPTPVSFSGALGELLLQGTFADLKIEAAGGEFQAHSVVLAARSPVFRSMLSLHLREGLSRRIALPHFSVAAVKLLLSFVYAGDVQPKELETRDVAVELLDAAREFELPLLAKRCCQSLGACLEARSLVETLRIADLFGCLELQAECMRFARQCLDEVREVPLWGRLMESFPALLRTTDEGGELVRRRMPPSELDLRPVMQEVVAPAALPDAQAATLSRQVQPLIAASCFAPATVARTVLSRLYGLASLVVEERDVQGSGPHSAEPSSLRLQGAGEEAARGNFLRVEDSCGRPRYRHSDGLTVIFWSPMAGEWQLCRQRDGHPAGETLYRCRRATLATPSEGWELVAGGAPPPRIHRAWPEFRIWGCGEPRANGHFHRVEDRNGRPQYAGVGDKHIHIYWNQSSEEWRLYASHGHVLGDATLYSSKSDSLSVPWDGWVAQKGRAPAPALGSRPAFRVRGCGEGRTNGHFGRAGERCGRPLFRSLRDPAVAILWNAEHREWRLDVEGATLYVLPCCDEALPVEGWEPWSGRLPPPTVDRVAQALQLEAGGELLLQGHLRQLGTHDERPLYCCGGRHDYTVAFWHSGFREWRLQIKSGCGPNGAAKLFHSSRDEATVPSGGWAEVATEPVAAEALFSSEALMSPDGGLELVTKRLPQERLDWLHRFYMRLAEAPQGLLGKCKLGWARYSTIWHFRKPWHLPPWPLIVAPADGYNQALQELTDCGMIWHSDGPRRLQGRSRPPAVAPSDGRRLALQELAKLSPGIRAELLQAAFWEDLIKGRPLRCRQTRLVPPHLKGAPWWRCCRPCRARAVRRGWGG</sequence>
<reference evidence="2" key="1">
    <citation type="submission" date="2021-01" db="EMBL/GenBank/DDBJ databases">
        <authorList>
            <person name="Corre E."/>
            <person name="Pelletier E."/>
            <person name="Niang G."/>
            <person name="Scheremetjew M."/>
            <person name="Finn R."/>
            <person name="Kale V."/>
            <person name="Holt S."/>
            <person name="Cochrane G."/>
            <person name="Meng A."/>
            <person name="Brown T."/>
            <person name="Cohen L."/>
        </authorList>
    </citation>
    <scope>NUCLEOTIDE SEQUENCE</scope>
    <source>
        <strain evidence="2">Pbaha01</strain>
    </source>
</reference>
<dbReference type="SUPFAM" id="SSF54695">
    <property type="entry name" value="POZ domain"/>
    <property type="match status" value="1"/>
</dbReference>
<feature type="domain" description="BTB" evidence="1">
    <location>
        <begin position="198"/>
        <end position="265"/>
    </location>
</feature>
<gene>
    <name evidence="2" type="ORF">PBAH0796_LOCUS29870</name>
</gene>
<dbReference type="AlphaFoldDB" id="A0A7S0B847"/>
<dbReference type="PROSITE" id="PS50097">
    <property type="entry name" value="BTB"/>
    <property type="match status" value="1"/>
</dbReference>
<dbReference type="PANTHER" id="PTHR24413">
    <property type="entry name" value="SPECKLE-TYPE POZ PROTEIN"/>
    <property type="match status" value="1"/>
</dbReference>
<accession>A0A7S0B847</accession>
<evidence type="ECO:0000313" key="2">
    <source>
        <dbReference type="EMBL" id="CAD8386182.1"/>
    </source>
</evidence>
<dbReference type="InterPro" id="IPR011333">
    <property type="entry name" value="SKP1/BTB/POZ_sf"/>
</dbReference>
<dbReference type="SMART" id="SM00225">
    <property type="entry name" value="BTB"/>
    <property type="match status" value="1"/>
</dbReference>
<dbReference type="Gene3D" id="3.30.710.10">
    <property type="entry name" value="Potassium Channel Kv1.1, Chain A"/>
    <property type="match status" value="1"/>
</dbReference>
<dbReference type="Pfam" id="PF00651">
    <property type="entry name" value="BTB"/>
    <property type="match status" value="1"/>
</dbReference>
<proteinExistence type="predicted"/>
<organism evidence="2">
    <name type="scientific">Pyrodinium bahamense</name>
    <dbReference type="NCBI Taxonomy" id="73915"/>
    <lineage>
        <taxon>Eukaryota</taxon>
        <taxon>Sar</taxon>
        <taxon>Alveolata</taxon>
        <taxon>Dinophyceae</taxon>
        <taxon>Gonyaulacales</taxon>
        <taxon>Pyrocystaceae</taxon>
        <taxon>Pyrodinium</taxon>
    </lineage>
</organism>
<dbReference type="InterPro" id="IPR000210">
    <property type="entry name" value="BTB/POZ_dom"/>
</dbReference>
<name>A0A7S0B847_9DINO</name>
<dbReference type="CDD" id="cd18186">
    <property type="entry name" value="BTB_POZ_ZBTB_KLHL-like"/>
    <property type="match status" value="1"/>
</dbReference>
<evidence type="ECO:0000259" key="1">
    <source>
        <dbReference type="PROSITE" id="PS50097"/>
    </source>
</evidence>
<dbReference type="EMBL" id="HBEG01049005">
    <property type="protein sequence ID" value="CAD8386182.1"/>
    <property type="molecule type" value="Transcribed_RNA"/>
</dbReference>